<dbReference type="PANTHER" id="PTHR42723">
    <property type="entry name" value="CHLOROPHYLL SYNTHASE"/>
    <property type="match status" value="1"/>
</dbReference>
<comment type="subcellular location">
    <subcellularLocation>
        <location evidence="1">Membrane</location>
        <topology evidence="1">Multi-pass membrane protein</topology>
    </subcellularLocation>
</comment>
<evidence type="ECO:0000313" key="8">
    <source>
        <dbReference type="Proteomes" id="UP000541352"/>
    </source>
</evidence>
<reference evidence="7 8" key="1">
    <citation type="submission" date="2020-08" db="EMBL/GenBank/DDBJ databases">
        <title>Genomic Encyclopedia of Type Strains, Phase IV (KMG-IV): sequencing the most valuable type-strain genomes for metagenomic binning, comparative biology and taxonomic classification.</title>
        <authorList>
            <person name="Goeker M."/>
        </authorList>
    </citation>
    <scope>NUCLEOTIDE SEQUENCE [LARGE SCALE GENOMIC DNA]</scope>
    <source>
        <strain evidence="7 8">DSM 17976</strain>
    </source>
</reference>
<feature type="transmembrane region" description="Helical" evidence="6">
    <location>
        <begin position="213"/>
        <end position="233"/>
    </location>
</feature>
<keyword evidence="3 6" id="KW-0812">Transmembrane</keyword>
<protein>
    <submittedName>
        <fullName evidence="7">4-hydroxybenzoate polyprenyltransferase</fullName>
        <ecNumber evidence="7">2.5.1.39</ecNumber>
    </submittedName>
</protein>
<feature type="transmembrane region" description="Helical" evidence="6">
    <location>
        <begin position="107"/>
        <end position="124"/>
    </location>
</feature>
<evidence type="ECO:0000256" key="5">
    <source>
        <dbReference type="ARBA" id="ARBA00023136"/>
    </source>
</evidence>
<proteinExistence type="predicted"/>
<evidence type="ECO:0000256" key="6">
    <source>
        <dbReference type="SAM" id="Phobius"/>
    </source>
</evidence>
<dbReference type="InterPro" id="IPR044878">
    <property type="entry name" value="UbiA_sf"/>
</dbReference>
<accession>A0A7W5ZSQ2</accession>
<dbReference type="Gene3D" id="1.10.357.140">
    <property type="entry name" value="UbiA prenyltransferase"/>
    <property type="match status" value="1"/>
</dbReference>
<dbReference type="Proteomes" id="UP000541352">
    <property type="component" value="Unassembled WGS sequence"/>
</dbReference>
<dbReference type="GO" id="GO:0016020">
    <property type="term" value="C:membrane"/>
    <property type="evidence" value="ECO:0007669"/>
    <property type="project" value="UniProtKB-SubCell"/>
</dbReference>
<dbReference type="CDD" id="cd13964">
    <property type="entry name" value="PT_UbiA_1"/>
    <property type="match status" value="1"/>
</dbReference>
<evidence type="ECO:0000256" key="1">
    <source>
        <dbReference type="ARBA" id="ARBA00004141"/>
    </source>
</evidence>
<evidence type="ECO:0000256" key="2">
    <source>
        <dbReference type="ARBA" id="ARBA00022475"/>
    </source>
</evidence>
<feature type="transmembrane region" description="Helical" evidence="6">
    <location>
        <begin position="296"/>
        <end position="313"/>
    </location>
</feature>
<keyword evidence="2" id="KW-1003">Cell membrane</keyword>
<dbReference type="GO" id="GO:0008412">
    <property type="term" value="F:4-hydroxybenzoate polyprenyltransferase activity"/>
    <property type="evidence" value="ECO:0007669"/>
    <property type="project" value="UniProtKB-EC"/>
</dbReference>
<feature type="transmembrane region" description="Helical" evidence="6">
    <location>
        <begin position="239"/>
        <end position="259"/>
    </location>
</feature>
<name>A0A7W5ZSQ2_9BACT</name>
<comment type="caution">
    <text evidence="7">The sequence shown here is derived from an EMBL/GenBank/DDBJ whole genome shotgun (WGS) entry which is preliminary data.</text>
</comment>
<evidence type="ECO:0000313" key="7">
    <source>
        <dbReference type="EMBL" id="MBB3841009.1"/>
    </source>
</evidence>
<keyword evidence="7" id="KW-0808">Transferase</keyword>
<feature type="transmembrane region" description="Helical" evidence="6">
    <location>
        <begin position="183"/>
        <end position="201"/>
    </location>
</feature>
<feature type="transmembrane region" description="Helical" evidence="6">
    <location>
        <begin position="64"/>
        <end position="86"/>
    </location>
</feature>
<dbReference type="EC" id="2.5.1.39" evidence="7"/>
<dbReference type="NCBIfam" id="NF035940">
    <property type="entry name" value="prenyl_rel_EboC"/>
    <property type="match status" value="1"/>
</dbReference>
<keyword evidence="5 6" id="KW-0472">Membrane</keyword>
<keyword evidence="8" id="KW-1185">Reference proteome</keyword>
<dbReference type="InterPro" id="IPR000537">
    <property type="entry name" value="UbiA_prenyltransferase"/>
</dbReference>
<organism evidence="7 8">
    <name type="scientific">Runella defluvii</name>
    <dbReference type="NCBI Taxonomy" id="370973"/>
    <lineage>
        <taxon>Bacteria</taxon>
        <taxon>Pseudomonadati</taxon>
        <taxon>Bacteroidota</taxon>
        <taxon>Cytophagia</taxon>
        <taxon>Cytophagales</taxon>
        <taxon>Spirosomataceae</taxon>
        <taxon>Runella</taxon>
    </lineage>
</organism>
<dbReference type="InterPro" id="IPR050475">
    <property type="entry name" value="Prenyltransferase_related"/>
</dbReference>
<dbReference type="AlphaFoldDB" id="A0A7W5ZSQ2"/>
<dbReference type="EMBL" id="JACIBY010000013">
    <property type="protein sequence ID" value="MBB3841009.1"/>
    <property type="molecule type" value="Genomic_DNA"/>
</dbReference>
<gene>
    <name evidence="7" type="ORF">FHS57_005030</name>
</gene>
<dbReference type="RefSeq" id="WP_221225724.1">
    <property type="nucleotide sequence ID" value="NZ_JACIBY010000013.1"/>
</dbReference>
<dbReference type="Pfam" id="PF01040">
    <property type="entry name" value="UbiA"/>
    <property type="match status" value="1"/>
</dbReference>
<evidence type="ECO:0000256" key="4">
    <source>
        <dbReference type="ARBA" id="ARBA00022989"/>
    </source>
</evidence>
<feature type="transmembrane region" description="Helical" evidence="6">
    <location>
        <begin position="130"/>
        <end position="146"/>
    </location>
</feature>
<dbReference type="PANTHER" id="PTHR42723:SF1">
    <property type="entry name" value="CHLOROPHYLL SYNTHASE, CHLOROPLASTIC"/>
    <property type="match status" value="1"/>
</dbReference>
<keyword evidence="4 6" id="KW-1133">Transmembrane helix</keyword>
<sequence length="315" mass="33491">MAIPFCAAAKNLAQKKQIRLSSSNVSSLKPYFQLARPANIVTAIADILAGMTIAQFVFEPAPNSAYWLIPATIGLYGGGVVMNDVFDAQLDAIERPERPIPSGKVSVQAAAILGVSLLLLGVLAAAQFSILSAEIAFTVAILAVVYDRFAKHSAFWGPLTMGLCRGGNLLLGMSAVEPSLSEWGWVALVPIAYIGAITLISQDEVHGGKRRSLYIAASLYTTVHAVQFLVALQQGNAPLAFLLIALHAWLVGRPLWIAIQNPIGPNIGKAVKSGVLSLIVMDASWCVVFGNWPLALGVLLLLPLSIRLARIFAVT</sequence>
<evidence type="ECO:0000256" key="3">
    <source>
        <dbReference type="ARBA" id="ARBA00022692"/>
    </source>
</evidence>